<reference evidence="1 2" key="1">
    <citation type="submission" date="2018-02" db="EMBL/GenBank/DDBJ databases">
        <authorList>
            <person name="Dubost A."/>
        </authorList>
    </citation>
    <scope>NUCLEOTIDE SEQUENCE [LARGE SCALE GENOMIC DNA]</scope>
    <source>
        <strain evidence="2">JV551A3</strain>
    </source>
</reference>
<accession>A0AAQ1SVF9</accession>
<dbReference type="EMBL" id="OPYN01000191">
    <property type="protein sequence ID" value="SPO63002.1"/>
    <property type="molecule type" value="Genomic_DNA"/>
</dbReference>
<evidence type="ECO:0000313" key="2">
    <source>
        <dbReference type="Proteomes" id="UP000294335"/>
    </source>
</evidence>
<gene>
    <name evidence="1" type="ORF">JV551A3_V1_1910010</name>
</gene>
<protein>
    <submittedName>
        <fullName evidence="1">Uncharacterized protein</fullName>
    </submittedName>
</protein>
<dbReference type="AlphaFoldDB" id="A0AAQ1SVF9"/>
<organism evidence="1 2">
    <name type="scientific">Pseudomonas inefficax</name>
    <dbReference type="NCBI Taxonomy" id="2078786"/>
    <lineage>
        <taxon>Bacteria</taxon>
        <taxon>Pseudomonadati</taxon>
        <taxon>Pseudomonadota</taxon>
        <taxon>Gammaproteobacteria</taxon>
        <taxon>Pseudomonadales</taxon>
        <taxon>Pseudomonadaceae</taxon>
        <taxon>Pseudomonas</taxon>
    </lineage>
</organism>
<name>A0AAQ1SVF9_9PSED</name>
<proteinExistence type="predicted"/>
<dbReference type="Proteomes" id="UP000294335">
    <property type="component" value="Unassembled WGS sequence"/>
</dbReference>
<evidence type="ECO:0000313" key="1">
    <source>
        <dbReference type="EMBL" id="SPO63002.1"/>
    </source>
</evidence>
<sequence>MPEHVNALFVRHDIEGDAKGPRAFASGLIGPKQG</sequence>
<comment type="caution">
    <text evidence="1">The sequence shown here is derived from an EMBL/GenBank/DDBJ whole genome shotgun (WGS) entry which is preliminary data.</text>
</comment>
<keyword evidence="2" id="KW-1185">Reference proteome</keyword>